<name>A0A834GGD5_RHOSS</name>
<dbReference type="Proteomes" id="UP000626092">
    <property type="component" value="Unassembled WGS sequence"/>
</dbReference>
<evidence type="ECO:0000313" key="1">
    <source>
        <dbReference type="EMBL" id="KAF7130776.1"/>
    </source>
</evidence>
<evidence type="ECO:0000313" key="2">
    <source>
        <dbReference type="Proteomes" id="UP000626092"/>
    </source>
</evidence>
<dbReference type="AlphaFoldDB" id="A0A834GGD5"/>
<dbReference type="GO" id="GO:0003676">
    <property type="term" value="F:nucleic acid binding"/>
    <property type="evidence" value="ECO:0007669"/>
    <property type="project" value="InterPro"/>
</dbReference>
<dbReference type="OrthoDB" id="1721410at2759"/>
<dbReference type="EMBL" id="WJXA01000010">
    <property type="protein sequence ID" value="KAF7130776.1"/>
    <property type="molecule type" value="Genomic_DNA"/>
</dbReference>
<comment type="caution">
    <text evidence="1">The sequence shown here is derived from an EMBL/GenBank/DDBJ whole genome shotgun (WGS) entry which is preliminary data.</text>
</comment>
<keyword evidence="2" id="KW-1185">Reference proteome</keyword>
<dbReference type="InterPro" id="IPR039537">
    <property type="entry name" value="Retrotran_Ty1/copia-like"/>
</dbReference>
<dbReference type="PANTHER" id="PTHR42648">
    <property type="entry name" value="TRANSPOSASE, PUTATIVE-RELATED"/>
    <property type="match status" value="1"/>
</dbReference>
<dbReference type="SUPFAM" id="SSF53098">
    <property type="entry name" value="Ribonuclease H-like"/>
    <property type="match status" value="1"/>
</dbReference>
<dbReference type="InterPro" id="IPR036397">
    <property type="entry name" value="RNaseH_sf"/>
</dbReference>
<reference evidence="1" key="1">
    <citation type="submission" date="2019-11" db="EMBL/GenBank/DDBJ databases">
        <authorList>
            <person name="Liu Y."/>
            <person name="Hou J."/>
            <person name="Li T.-Q."/>
            <person name="Guan C.-H."/>
            <person name="Wu X."/>
            <person name="Wu H.-Z."/>
            <person name="Ling F."/>
            <person name="Zhang R."/>
            <person name="Shi X.-G."/>
            <person name="Ren J.-P."/>
            <person name="Chen E.-F."/>
            <person name="Sun J.-M."/>
        </authorList>
    </citation>
    <scope>NUCLEOTIDE SEQUENCE</scope>
    <source>
        <strain evidence="1">Adult_tree_wgs_1</strain>
        <tissue evidence="1">Leaves</tissue>
    </source>
</reference>
<accession>A0A834GGD5</accession>
<proteinExistence type="predicted"/>
<protein>
    <submittedName>
        <fullName evidence="1">Uncharacterized protein</fullName>
    </submittedName>
</protein>
<sequence>MGSKSFPAAMSIEAEGNDNELPDFCEFFKKSHTLKKTKEWINPTCAVLHAEMEKAQKEALESGVSLTHEELSTKVLGKGKNPKYLRGLGVGPTPTSLSFKSHLESRAHSELQSIRSEMELLRIREQVRKFEAARTSKLLELIHMDRNGPFSIPSRGGQRYVEKELDRKITVVRSDCGGEDFGRMDPDGGNHGPFAEYLKEQGIVPQYTTSVLSRTSERRNLTYQEAVRSLLRHSSLPEEFLGEALKTAVYIQNRVPCKAAPETPY</sequence>
<dbReference type="Gene3D" id="3.30.420.10">
    <property type="entry name" value="Ribonuclease H-like superfamily/Ribonuclease H"/>
    <property type="match status" value="1"/>
</dbReference>
<gene>
    <name evidence="1" type="ORF">RHSIM_Rhsim10G0179100</name>
</gene>
<dbReference type="InterPro" id="IPR012337">
    <property type="entry name" value="RNaseH-like_sf"/>
</dbReference>
<dbReference type="PANTHER" id="PTHR42648:SF28">
    <property type="entry name" value="TRANSPOSON-ENCODED PROTEIN WITH RIBONUCLEASE H-LIKE AND RETROVIRUS ZINC FINGER-LIKE DOMAINS"/>
    <property type="match status" value="1"/>
</dbReference>
<organism evidence="1 2">
    <name type="scientific">Rhododendron simsii</name>
    <name type="common">Sims's rhododendron</name>
    <dbReference type="NCBI Taxonomy" id="118357"/>
    <lineage>
        <taxon>Eukaryota</taxon>
        <taxon>Viridiplantae</taxon>
        <taxon>Streptophyta</taxon>
        <taxon>Embryophyta</taxon>
        <taxon>Tracheophyta</taxon>
        <taxon>Spermatophyta</taxon>
        <taxon>Magnoliopsida</taxon>
        <taxon>eudicotyledons</taxon>
        <taxon>Gunneridae</taxon>
        <taxon>Pentapetalae</taxon>
        <taxon>asterids</taxon>
        <taxon>Ericales</taxon>
        <taxon>Ericaceae</taxon>
        <taxon>Ericoideae</taxon>
        <taxon>Rhodoreae</taxon>
        <taxon>Rhododendron</taxon>
    </lineage>
</organism>